<accession>G7UW07</accession>
<dbReference type="HOGENOM" id="CLU_170355_0_0_6"/>
<gene>
    <name evidence="1" type="ordered locus">DSC_15105</name>
</gene>
<evidence type="ECO:0000313" key="2">
    <source>
        <dbReference type="Proteomes" id="UP000005870"/>
    </source>
</evidence>
<dbReference type="KEGG" id="psd:DSC_15105"/>
<keyword evidence="2" id="KW-1185">Reference proteome</keyword>
<protein>
    <submittedName>
        <fullName evidence="1">Uncharacterized protein</fullName>
    </submittedName>
</protein>
<dbReference type="AlphaFoldDB" id="G7UW07"/>
<evidence type="ECO:0000313" key="1">
    <source>
        <dbReference type="EMBL" id="AER57665.1"/>
    </source>
</evidence>
<name>G7UW07_PSEUP</name>
<sequence length="112" mass="12760">MNAHSERRQDTACIIVSIDRERSFWKNHYTELPCRQAGLGFDACWPLLACAYDIYLRHPNVGRDVGAVMYANAPEVVAQAVESTLAGRIFSRVMDRIHRATTRLEYPHIVQA</sequence>
<dbReference type="RefSeq" id="WP_014161838.1">
    <property type="nucleotide sequence ID" value="NC_016147.2"/>
</dbReference>
<dbReference type="EMBL" id="CP003093">
    <property type="protein sequence ID" value="AER57665.1"/>
    <property type="molecule type" value="Genomic_DNA"/>
</dbReference>
<dbReference type="OrthoDB" id="5986258at2"/>
<organism evidence="1 2">
    <name type="scientific">Pseudoxanthomonas spadix (strain BD-a59)</name>
    <dbReference type="NCBI Taxonomy" id="1045855"/>
    <lineage>
        <taxon>Bacteria</taxon>
        <taxon>Pseudomonadati</taxon>
        <taxon>Pseudomonadota</taxon>
        <taxon>Gammaproteobacteria</taxon>
        <taxon>Lysobacterales</taxon>
        <taxon>Lysobacteraceae</taxon>
        <taxon>Pseudoxanthomonas</taxon>
    </lineage>
</organism>
<proteinExistence type="predicted"/>
<reference evidence="1 2" key="1">
    <citation type="journal article" date="2012" name="J. Bacteriol.">
        <title>Complete Genome Sequence of the BTEX-Degrading Bacterium Pseudoxanthomonas spadix BD-a59.</title>
        <authorList>
            <person name="Lee S.H."/>
            <person name="Jin H.M."/>
            <person name="Lee H.J."/>
            <person name="Kim J.M."/>
            <person name="Jeon C.O."/>
        </authorList>
    </citation>
    <scope>NUCLEOTIDE SEQUENCE [LARGE SCALE GENOMIC DNA]</scope>
    <source>
        <strain evidence="1 2">BD-a59</strain>
    </source>
</reference>
<dbReference type="Proteomes" id="UP000005870">
    <property type="component" value="Chromosome"/>
</dbReference>